<proteinExistence type="inferred from homology"/>
<dbReference type="EMBL" id="HBGE01019193">
    <property type="protein sequence ID" value="CAD9109199.1"/>
    <property type="molecule type" value="Transcribed_RNA"/>
</dbReference>
<accession>A0A7S1LNM7</accession>
<evidence type="ECO:0000313" key="4">
    <source>
        <dbReference type="EMBL" id="CAD9109199.1"/>
    </source>
</evidence>
<dbReference type="GO" id="GO:0005737">
    <property type="term" value="C:cytoplasm"/>
    <property type="evidence" value="ECO:0007669"/>
    <property type="project" value="GOC"/>
</dbReference>
<feature type="compositionally biased region" description="Basic and acidic residues" evidence="2">
    <location>
        <begin position="1"/>
        <end position="18"/>
    </location>
</feature>
<dbReference type="Pfam" id="PF25809">
    <property type="entry name" value="STEEP1"/>
    <property type="match status" value="1"/>
</dbReference>
<comment type="similarity">
    <text evidence="1">Belongs to the STEEP1 family.</text>
</comment>
<dbReference type="GO" id="GO:0006888">
    <property type="term" value="P:endoplasmic reticulum to Golgi vesicle-mediated transport"/>
    <property type="evidence" value="ECO:0007669"/>
    <property type="project" value="TreeGrafter"/>
</dbReference>
<evidence type="ECO:0000256" key="2">
    <source>
        <dbReference type="SAM" id="MobiDB-lite"/>
    </source>
</evidence>
<reference evidence="4" key="1">
    <citation type="submission" date="2021-01" db="EMBL/GenBank/DDBJ databases">
        <authorList>
            <person name="Corre E."/>
            <person name="Pelletier E."/>
            <person name="Niang G."/>
            <person name="Scheremetjew M."/>
            <person name="Finn R."/>
            <person name="Kale V."/>
            <person name="Holt S."/>
            <person name="Cochrane G."/>
            <person name="Meng A."/>
            <person name="Brown T."/>
            <person name="Cohen L."/>
        </authorList>
    </citation>
    <scope>NUCLEOTIDE SEQUENCE</scope>
    <source>
        <strain evidence="4">OF101</strain>
    </source>
</reference>
<feature type="compositionally biased region" description="Basic and acidic residues" evidence="2">
    <location>
        <begin position="37"/>
        <end position="50"/>
    </location>
</feature>
<evidence type="ECO:0000259" key="3">
    <source>
        <dbReference type="Pfam" id="PF25809"/>
    </source>
</evidence>
<protein>
    <recommendedName>
        <fullName evidence="3">STEEP1 domain-containing protein</fullName>
    </recommendedName>
</protein>
<name>A0A7S1LNM7_ALECA</name>
<dbReference type="PANTHER" id="PTHR46355:SF1">
    <property type="entry name" value="STING ER EXIT PROTEIN"/>
    <property type="match status" value="1"/>
</dbReference>
<dbReference type="InterPro" id="IPR029704">
    <property type="entry name" value="STEEP-like"/>
</dbReference>
<evidence type="ECO:0000256" key="1">
    <source>
        <dbReference type="ARBA" id="ARBA00024205"/>
    </source>
</evidence>
<organism evidence="4">
    <name type="scientific">Alexandrium catenella</name>
    <name type="common">Red tide dinoflagellate</name>
    <name type="synonym">Gonyaulax catenella</name>
    <dbReference type="NCBI Taxonomy" id="2925"/>
    <lineage>
        <taxon>Eukaryota</taxon>
        <taxon>Sar</taxon>
        <taxon>Alveolata</taxon>
        <taxon>Dinophyceae</taxon>
        <taxon>Gonyaulacales</taxon>
        <taxon>Pyrocystaceae</taxon>
        <taxon>Alexandrium</taxon>
    </lineage>
</organism>
<gene>
    <name evidence="4" type="ORF">ACAT0790_LOCUS11496</name>
</gene>
<feature type="region of interest" description="Disordered" evidence="2">
    <location>
        <begin position="1"/>
        <end position="53"/>
    </location>
</feature>
<dbReference type="AlphaFoldDB" id="A0A7S1LNM7"/>
<sequence length="202" mass="23388">MMHHAGEQHAQDLAEVEKFQNQSKPQAAQAQAPTGKYKGDDPNWRAKTTDNEMTLADIKRRQREELAEQLEEGQQKRFKIVNFTSEDSTVVGERRLFSFYCSICGEHCVTSETDCFKLPRRSTDKAMALEEAATFHKKYANFGERILLRRQNGVEKQYRFYCRQCRQPLGYRNSPPAETAKFSYFYDYSLVGDQSAAIAFQK</sequence>
<dbReference type="InterPro" id="IPR057965">
    <property type="entry name" value="STEEP1_dom"/>
</dbReference>
<feature type="domain" description="STEEP1" evidence="3">
    <location>
        <begin position="93"/>
        <end position="195"/>
    </location>
</feature>
<dbReference type="PANTHER" id="PTHR46355">
    <property type="entry name" value="UPF0428 PROTEIN CXORF56"/>
    <property type="match status" value="1"/>
</dbReference>
<dbReference type="GO" id="GO:0090158">
    <property type="term" value="P:endoplasmic reticulum membrane organization"/>
    <property type="evidence" value="ECO:0007669"/>
    <property type="project" value="TreeGrafter"/>
</dbReference>